<dbReference type="Gene3D" id="2.20.70.10">
    <property type="match status" value="1"/>
</dbReference>
<dbReference type="AlphaFoldDB" id="D8M149"/>
<gene>
    <name evidence="3" type="ORF">GSBLH_T00006347001</name>
</gene>
<dbReference type="InterPro" id="IPR036020">
    <property type="entry name" value="WW_dom_sf"/>
</dbReference>
<feature type="region of interest" description="Disordered" evidence="1">
    <location>
        <begin position="59"/>
        <end position="84"/>
    </location>
</feature>
<organism evidence="3">
    <name type="scientific">Blastocystis hominis</name>
    <dbReference type="NCBI Taxonomy" id="12968"/>
    <lineage>
        <taxon>Eukaryota</taxon>
        <taxon>Sar</taxon>
        <taxon>Stramenopiles</taxon>
        <taxon>Bigyra</taxon>
        <taxon>Opalozoa</taxon>
        <taxon>Opalinata</taxon>
        <taxon>Blastocystidae</taxon>
        <taxon>Blastocystis</taxon>
    </lineage>
</organism>
<dbReference type="OrthoDB" id="195748at2759"/>
<feature type="region of interest" description="Disordered" evidence="1">
    <location>
        <begin position="34"/>
        <end position="53"/>
    </location>
</feature>
<dbReference type="EMBL" id="FN668644">
    <property type="protein sequence ID" value="CBK21788.2"/>
    <property type="molecule type" value="Genomic_DNA"/>
</dbReference>
<keyword evidence="4" id="KW-1185">Reference proteome</keyword>
<evidence type="ECO:0000259" key="2">
    <source>
        <dbReference type="PROSITE" id="PS50020"/>
    </source>
</evidence>
<reference evidence="3" key="1">
    <citation type="submission" date="2010-02" db="EMBL/GenBank/DDBJ databases">
        <title>Sequencing and annotation of the Blastocystis hominis genome.</title>
        <authorList>
            <person name="Wincker P."/>
        </authorList>
    </citation>
    <scope>NUCLEOTIDE SEQUENCE</scope>
    <source>
        <strain evidence="3">Singapore isolate B</strain>
    </source>
</reference>
<dbReference type="GeneID" id="24922472"/>
<evidence type="ECO:0000313" key="4">
    <source>
        <dbReference type="Proteomes" id="UP000008312"/>
    </source>
</evidence>
<feature type="domain" description="WW" evidence="2">
    <location>
        <begin position="89"/>
        <end position="117"/>
    </location>
</feature>
<dbReference type="CDD" id="cd00201">
    <property type="entry name" value="WW"/>
    <property type="match status" value="1"/>
</dbReference>
<dbReference type="InterPro" id="IPR001202">
    <property type="entry name" value="WW_dom"/>
</dbReference>
<dbReference type="SUPFAM" id="SSF51045">
    <property type="entry name" value="WW domain"/>
    <property type="match status" value="1"/>
</dbReference>
<dbReference type="PROSITE" id="PS01159">
    <property type="entry name" value="WW_DOMAIN_1"/>
    <property type="match status" value="1"/>
</dbReference>
<dbReference type="Pfam" id="PF00397">
    <property type="entry name" value="WW"/>
    <property type="match status" value="1"/>
</dbReference>
<dbReference type="RefSeq" id="XP_012895836.1">
    <property type="nucleotide sequence ID" value="XM_013040382.1"/>
</dbReference>
<dbReference type="Proteomes" id="UP000008312">
    <property type="component" value="Unassembled WGS sequence"/>
</dbReference>
<name>D8M149_BLAHO</name>
<dbReference type="InParanoid" id="D8M149"/>
<accession>D8M149</accession>
<proteinExistence type="predicted"/>
<dbReference type="PROSITE" id="PS50020">
    <property type="entry name" value="WW_DOMAIN_2"/>
    <property type="match status" value="1"/>
</dbReference>
<evidence type="ECO:0000313" key="3">
    <source>
        <dbReference type="EMBL" id="CBK21788.2"/>
    </source>
</evidence>
<evidence type="ECO:0000256" key="1">
    <source>
        <dbReference type="SAM" id="MobiDB-lite"/>
    </source>
</evidence>
<dbReference type="SMART" id="SM00456">
    <property type="entry name" value="WW"/>
    <property type="match status" value="1"/>
</dbReference>
<sequence>MSLNLFAYGDEDVESAPKQVETTGFKVNETKVEKVKEESISKEKEAKIEKSSEVKIQEEKLVSKASKSNSDSVPREAPPVPKEDESAYWTAVFDKNTGHYYYWNRKTNVTTWTCPEFIH</sequence>
<protein>
    <recommendedName>
        <fullName evidence="2">WW domain-containing protein</fullName>
    </recommendedName>
</protein>